<reference evidence="9 10" key="1">
    <citation type="submission" date="2021-05" db="EMBL/GenBank/DDBJ databases">
        <title>Genome Assembly of Synthetic Allotetraploid Brassica napus Reveals Homoeologous Exchanges between Subgenomes.</title>
        <authorList>
            <person name="Davis J.T."/>
        </authorList>
    </citation>
    <scope>NUCLEOTIDE SEQUENCE [LARGE SCALE GENOMIC DNA]</scope>
    <source>
        <strain evidence="10">cv. Da-Ae</strain>
        <tissue evidence="9">Seedling</tissue>
    </source>
</reference>
<name>A0ABQ8B6Q6_BRANA</name>
<dbReference type="PANTHER" id="PTHR35476">
    <property type="entry name" value="MUCIN-LIKE PROTEIN"/>
    <property type="match status" value="1"/>
</dbReference>
<feature type="region of interest" description="Disordered" evidence="6">
    <location>
        <begin position="389"/>
        <end position="413"/>
    </location>
</feature>
<evidence type="ECO:0000313" key="9">
    <source>
        <dbReference type="EMBL" id="KAH0900388.1"/>
    </source>
</evidence>
<dbReference type="PANTHER" id="PTHR35476:SF4">
    <property type="entry name" value="BNAA02G33330D PROTEIN"/>
    <property type="match status" value="1"/>
</dbReference>
<feature type="compositionally biased region" description="Pro residues" evidence="6">
    <location>
        <begin position="148"/>
        <end position="160"/>
    </location>
</feature>
<feature type="region of interest" description="Disordered" evidence="6">
    <location>
        <begin position="606"/>
        <end position="630"/>
    </location>
</feature>
<dbReference type="PROSITE" id="PS51742">
    <property type="entry name" value="PPC"/>
    <property type="match status" value="1"/>
</dbReference>
<evidence type="ECO:0000313" key="8">
    <source>
        <dbReference type="EMBL" id="KAH0850424.1"/>
    </source>
</evidence>
<dbReference type="EMBL" id="JAGKQM010000012">
    <property type="protein sequence ID" value="KAH0900388.1"/>
    <property type="molecule type" value="Genomic_DNA"/>
</dbReference>
<comment type="caution">
    <text evidence="9">The sequence shown here is derived from an EMBL/GenBank/DDBJ whole genome shotgun (WGS) entry which is preliminary data.</text>
</comment>
<feature type="domain" description="PPC" evidence="7">
    <location>
        <begin position="264"/>
        <end position="405"/>
    </location>
</feature>
<evidence type="ECO:0000256" key="3">
    <source>
        <dbReference type="ARBA" id="ARBA00023125"/>
    </source>
</evidence>
<keyword evidence="4" id="KW-0804">Transcription</keyword>
<evidence type="ECO:0000256" key="4">
    <source>
        <dbReference type="ARBA" id="ARBA00023163"/>
    </source>
</evidence>
<sequence>METKTGDKLSPNFANDLKREEKQTVSSLVYCKKLNRRSRSCMCYVSWSFEWVNVAETLYQQASVIILNGVRFFCLVHVPFFFANPTKFSLPRESIAKFLGGFVAVKMEEKGGVSPSGVITVKGDEEATEFQQNPSLLQSVGPTTVVSPSPPPPPPPPPTSVTPVSAAAAPPPLISSAGLDLTKKKRGRPRKYAPDGSLNPRYLRPTLSPTPISTSIPFSGDYSHWKQGKAQQYLPVELIKKPHMFEYGSSPAFPPPPGLSCYVGANFTTHQFTVNAGEDVMMKAMPYSQGSQAICILSATGSISNVTLRQATTSGGTLTYEGWFEILSLSGSFMPTEQGGTKGWSGGMSISLAGPNGKIIGGGLAGMLIAASPVQVIMGSFIVMNQAEQTQNKKPRIMEASPPPQPPPQQQQHPTFNITNVNSTSPVVATIDDPKQQTDGGGGMMRPVAQTPFHNDNSAMNNFTTTNHGYGNVNTSTNKEEADYADGGDDDQPDDDSCDTRSLSNEEYSSTDSNKLISSLSSLSLNPSTRATRFLVQNAPKLIQPLRTRAFSGSSGFDGFGDDDNGWDIPTGGDSLGGGTGSDDLGWDNKSMWSTGFTTEHFDGVSVGRKKNTNPSTSDNTCSDDTGDVMSKLGPREVAMVNEMNEYDDLLKEIDQDNKESKAFVDGIKNRMMEISVLLKQVREPGARGAYLKDSEKTEMYRLHKENPEVYTVERLAKDYRVMRQRVHAILFLKEDEEEEERKLGRPLDDSVERLLDEYPEFFVSHDREFHVASLKYNPGFKVMPEGWEGTIKDIDEVHYEISKKEDDMLYEEFVQRFEFNKMKWRGEVKCHKYSRRRSTDGWKITIEKLGPRGKRGAGGGWKFVSLPDGSSRPLNEMEKVYVKRETPRRRRKILACSKGTVSKACKARKYITKRKEKYPCTQARKYFFKIWKKNVPP</sequence>
<dbReference type="Pfam" id="PF03479">
    <property type="entry name" value="PCC"/>
    <property type="match status" value="1"/>
</dbReference>
<evidence type="ECO:0000313" key="10">
    <source>
        <dbReference type="Proteomes" id="UP000824890"/>
    </source>
</evidence>
<evidence type="ECO:0000256" key="1">
    <source>
        <dbReference type="ARBA" id="ARBA00004123"/>
    </source>
</evidence>
<dbReference type="InterPro" id="IPR005175">
    <property type="entry name" value="PPC_dom"/>
</dbReference>
<keyword evidence="5" id="KW-0539">Nucleus</keyword>
<keyword evidence="10" id="KW-1185">Reference proteome</keyword>
<feature type="region of interest" description="Disordered" evidence="6">
    <location>
        <begin position="465"/>
        <end position="513"/>
    </location>
</feature>
<feature type="region of interest" description="Disordered" evidence="6">
    <location>
        <begin position="130"/>
        <end position="209"/>
    </location>
</feature>
<dbReference type="SUPFAM" id="SSF117856">
    <property type="entry name" value="AF0104/ALDC/Ptd012-like"/>
    <property type="match status" value="1"/>
</dbReference>
<accession>A0ABQ8B6Q6</accession>
<protein>
    <recommendedName>
        <fullName evidence="7">PPC domain-containing protein</fullName>
    </recommendedName>
</protein>
<dbReference type="InterPro" id="IPR052851">
    <property type="entry name" value="GCD1_mitochondrial"/>
</dbReference>
<organism evidence="9 10">
    <name type="scientific">Brassica napus</name>
    <name type="common">Rape</name>
    <dbReference type="NCBI Taxonomy" id="3708"/>
    <lineage>
        <taxon>Eukaryota</taxon>
        <taxon>Viridiplantae</taxon>
        <taxon>Streptophyta</taxon>
        <taxon>Embryophyta</taxon>
        <taxon>Tracheophyta</taxon>
        <taxon>Spermatophyta</taxon>
        <taxon>Magnoliopsida</taxon>
        <taxon>eudicotyledons</taxon>
        <taxon>Gunneridae</taxon>
        <taxon>Pentapetalae</taxon>
        <taxon>rosids</taxon>
        <taxon>malvids</taxon>
        <taxon>Brassicales</taxon>
        <taxon>Brassicaceae</taxon>
        <taxon>Brassiceae</taxon>
        <taxon>Brassica</taxon>
    </lineage>
</organism>
<dbReference type="EMBL" id="JAGKQM010002062">
    <property type="protein sequence ID" value="KAH0850424.1"/>
    <property type="molecule type" value="Genomic_DNA"/>
</dbReference>
<comment type="subcellular location">
    <subcellularLocation>
        <location evidence="1">Nucleus</location>
    </subcellularLocation>
</comment>
<evidence type="ECO:0000256" key="5">
    <source>
        <dbReference type="ARBA" id="ARBA00023242"/>
    </source>
</evidence>
<feature type="compositionally biased region" description="Polar residues" evidence="6">
    <location>
        <begin position="465"/>
        <end position="477"/>
    </location>
</feature>
<feature type="compositionally biased region" description="Polar residues" evidence="6">
    <location>
        <begin position="130"/>
        <end position="141"/>
    </location>
</feature>
<feature type="compositionally biased region" description="Polar residues" evidence="6">
    <location>
        <begin position="613"/>
        <end position="624"/>
    </location>
</feature>
<gene>
    <name evidence="9" type="ORF">HID58_049956</name>
    <name evidence="8" type="ORF">HID58_095581</name>
</gene>
<keyword evidence="2" id="KW-0805">Transcription regulation</keyword>
<proteinExistence type="predicted"/>
<dbReference type="CDD" id="cd11378">
    <property type="entry name" value="DUF296"/>
    <property type="match status" value="1"/>
</dbReference>
<evidence type="ECO:0000256" key="2">
    <source>
        <dbReference type="ARBA" id="ARBA00023015"/>
    </source>
</evidence>
<dbReference type="Gene3D" id="3.30.1330.80">
    <property type="entry name" value="Hypothetical protein, similar to alpha- acetolactate decarboxylase, domain 2"/>
    <property type="match status" value="1"/>
</dbReference>
<evidence type="ECO:0000259" key="7">
    <source>
        <dbReference type="PROSITE" id="PS51742"/>
    </source>
</evidence>
<evidence type="ECO:0000256" key="6">
    <source>
        <dbReference type="SAM" id="MobiDB-lite"/>
    </source>
</evidence>
<feature type="compositionally biased region" description="Acidic residues" evidence="6">
    <location>
        <begin position="483"/>
        <end position="497"/>
    </location>
</feature>
<keyword evidence="3" id="KW-0238">DNA-binding</keyword>
<dbReference type="Proteomes" id="UP000824890">
    <property type="component" value="Unassembled WGS sequence"/>
</dbReference>